<dbReference type="PATRIC" id="fig|768706.3.peg.2043"/>
<proteinExistence type="predicted"/>
<name>G7WF28_DESOD</name>
<dbReference type="KEGG" id="dor:Desor_2030"/>
<evidence type="ECO:0000256" key="3">
    <source>
        <dbReference type="ARBA" id="ARBA00023163"/>
    </source>
</evidence>
<dbReference type="GO" id="GO:0003700">
    <property type="term" value="F:DNA-binding transcription factor activity"/>
    <property type="evidence" value="ECO:0007669"/>
    <property type="project" value="InterPro"/>
</dbReference>
<keyword evidence="3" id="KW-0804">Transcription</keyword>
<dbReference type="InterPro" id="IPR036390">
    <property type="entry name" value="WH_DNA-bd_sf"/>
</dbReference>
<evidence type="ECO:0000259" key="4">
    <source>
        <dbReference type="PROSITE" id="PS50995"/>
    </source>
</evidence>
<evidence type="ECO:0000256" key="1">
    <source>
        <dbReference type="ARBA" id="ARBA00023015"/>
    </source>
</evidence>
<protein>
    <submittedName>
        <fullName evidence="5">Transcriptional regulator</fullName>
    </submittedName>
</protein>
<dbReference type="HOGENOM" id="CLU_083287_18_3_9"/>
<reference evidence="6" key="1">
    <citation type="submission" date="2011-11" db="EMBL/GenBank/DDBJ databases">
        <title>Complete sequence of Desulfosporosinus orientis DSM 765.</title>
        <authorList>
            <person name="Lucas S."/>
            <person name="Han J."/>
            <person name="Lapidus A."/>
            <person name="Cheng J.-F."/>
            <person name="Goodwin L."/>
            <person name="Pitluck S."/>
            <person name="Peters L."/>
            <person name="Ovchinnikova G."/>
            <person name="Teshima H."/>
            <person name="Detter J.C."/>
            <person name="Han C."/>
            <person name="Tapia R."/>
            <person name="Land M."/>
            <person name="Hauser L."/>
            <person name="Kyrpides N."/>
            <person name="Ivanova N."/>
            <person name="Pagani I."/>
            <person name="Pester M."/>
            <person name="Spring S."/>
            <person name="Ollivier B."/>
            <person name="Rattei T."/>
            <person name="Klenk H.-P."/>
            <person name="Wagner M."/>
            <person name="Loy A."/>
            <person name="Woyke T."/>
        </authorList>
    </citation>
    <scope>NUCLEOTIDE SEQUENCE [LARGE SCALE GENOMIC DNA]</scope>
    <source>
        <strain evidence="6">ATCC 19365 / DSM 765 / NCIMB 8382 / VKM B-1628</strain>
    </source>
</reference>
<dbReference type="Pfam" id="PF01047">
    <property type="entry name" value="MarR"/>
    <property type="match status" value="1"/>
</dbReference>
<reference evidence="5 6" key="2">
    <citation type="journal article" date="2012" name="J. Bacteriol.">
        <title>Complete genome sequences of Desulfosporosinus orientis DSM765T, Desulfosporosinus youngiae DSM17734T, Desulfosporosinus meridiei DSM13257T, and Desulfosporosinus acidiphilus DSM22704T.</title>
        <authorList>
            <person name="Pester M."/>
            <person name="Brambilla E."/>
            <person name="Alazard D."/>
            <person name="Rattei T."/>
            <person name="Weinmaier T."/>
            <person name="Han J."/>
            <person name="Lucas S."/>
            <person name="Lapidus A."/>
            <person name="Cheng J.F."/>
            <person name="Goodwin L."/>
            <person name="Pitluck S."/>
            <person name="Peters L."/>
            <person name="Ovchinnikova G."/>
            <person name="Teshima H."/>
            <person name="Detter J.C."/>
            <person name="Han C.S."/>
            <person name="Tapia R."/>
            <person name="Land M.L."/>
            <person name="Hauser L."/>
            <person name="Kyrpides N.C."/>
            <person name="Ivanova N.N."/>
            <person name="Pagani I."/>
            <person name="Huntmann M."/>
            <person name="Wei C.L."/>
            <person name="Davenport K.W."/>
            <person name="Daligault H."/>
            <person name="Chain P.S."/>
            <person name="Chen A."/>
            <person name="Mavromatis K."/>
            <person name="Markowitz V."/>
            <person name="Szeto E."/>
            <person name="Mikhailova N."/>
            <person name="Pati A."/>
            <person name="Wagner M."/>
            <person name="Woyke T."/>
            <person name="Ollivier B."/>
            <person name="Klenk H.P."/>
            <person name="Spring S."/>
            <person name="Loy A."/>
        </authorList>
    </citation>
    <scope>NUCLEOTIDE SEQUENCE [LARGE SCALE GENOMIC DNA]</scope>
    <source>
        <strain evidence="6">ATCC 19365 / DSM 765 / NCIMB 8382 / VKM B-1628</strain>
    </source>
</reference>
<dbReference type="PANTHER" id="PTHR42756:SF1">
    <property type="entry name" value="TRANSCRIPTIONAL REPRESSOR OF EMRAB OPERON"/>
    <property type="match status" value="1"/>
</dbReference>
<dbReference type="InterPro" id="IPR000835">
    <property type="entry name" value="HTH_MarR-typ"/>
</dbReference>
<dbReference type="AlphaFoldDB" id="G7WF28"/>
<dbReference type="InterPro" id="IPR036388">
    <property type="entry name" value="WH-like_DNA-bd_sf"/>
</dbReference>
<dbReference type="SUPFAM" id="SSF46785">
    <property type="entry name" value="Winged helix' DNA-binding domain"/>
    <property type="match status" value="1"/>
</dbReference>
<dbReference type="eggNOG" id="COG1846">
    <property type="taxonomic scope" value="Bacteria"/>
</dbReference>
<dbReference type="EMBL" id="CP003108">
    <property type="protein sequence ID" value="AET67639.1"/>
    <property type="molecule type" value="Genomic_DNA"/>
</dbReference>
<gene>
    <name evidence="5" type="ordered locus">Desor_2030</name>
</gene>
<sequence>MNEKHIISLIGFIHREADKFLENQLKKHNILGIAPSHGDILFNLYKYESLTMQQLAKLIDRDKSTVTVLVNKLVELGYISKTPDLEDARVYNIAITEKGQELRPVFEEISKCLLAKVYDDFTLEEQTLLLKMLQRIKF</sequence>
<dbReference type="STRING" id="768706.Desor_2030"/>
<feature type="domain" description="HTH marR-type" evidence="4">
    <location>
        <begin position="3"/>
        <end position="138"/>
    </location>
</feature>
<evidence type="ECO:0000313" key="6">
    <source>
        <dbReference type="Proteomes" id="UP000006346"/>
    </source>
</evidence>
<evidence type="ECO:0000256" key="2">
    <source>
        <dbReference type="ARBA" id="ARBA00023125"/>
    </source>
</evidence>
<evidence type="ECO:0000313" key="5">
    <source>
        <dbReference type="EMBL" id="AET67639.1"/>
    </source>
</evidence>
<dbReference type="PROSITE" id="PS50995">
    <property type="entry name" value="HTH_MARR_2"/>
    <property type="match status" value="1"/>
</dbReference>
<dbReference type="SMART" id="SM00347">
    <property type="entry name" value="HTH_MARR"/>
    <property type="match status" value="1"/>
</dbReference>
<accession>G7WF28</accession>
<dbReference type="Proteomes" id="UP000006346">
    <property type="component" value="Chromosome"/>
</dbReference>
<dbReference type="PRINTS" id="PR00598">
    <property type="entry name" value="HTHMARR"/>
</dbReference>
<dbReference type="RefSeq" id="WP_014184454.1">
    <property type="nucleotide sequence ID" value="NC_016584.1"/>
</dbReference>
<dbReference type="PANTHER" id="PTHR42756">
    <property type="entry name" value="TRANSCRIPTIONAL REGULATOR, MARR"/>
    <property type="match status" value="1"/>
</dbReference>
<keyword evidence="2" id="KW-0238">DNA-binding</keyword>
<dbReference type="Gene3D" id="1.10.10.10">
    <property type="entry name" value="Winged helix-like DNA-binding domain superfamily/Winged helix DNA-binding domain"/>
    <property type="match status" value="1"/>
</dbReference>
<keyword evidence="6" id="KW-1185">Reference proteome</keyword>
<dbReference type="GO" id="GO:0003677">
    <property type="term" value="F:DNA binding"/>
    <property type="evidence" value="ECO:0007669"/>
    <property type="project" value="UniProtKB-KW"/>
</dbReference>
<organism evidence="5 6">
    <name type="scientific">Desulfosporosinus orientis (strain ATCC 19365 / DSM 765 / NCIMB 8382 / VKM B-1628 / Singapore I)</name>
    <name type="common">Desulfotomaculum orientis</name>
    <dbReference type="NCBI Taxonomy" id="768706"/>
    <lineage>
        <taxon>Bacteria</taxon>
        <taxon>Bacillati</taxon>
        <taxon>Bacillota</taxon>
        <taxon>Clostridia</taxon>
        <taxon>Eubacteriales</taxon>
        <taxon>Desulfitobacteriaceae</taxon>
        <taxon>Desulfosporosinus</taxon>
    </lineage>
</organism>
<keyword evidence="1" id="KW-0805">Transcription regulation</keyword>
<dbReference type="OrthoDB" id="9799663at2"/>